<evidence type="ECO:0000256" key="2">
    <source>
        <dbReference type="ARBA" id="ARBA00005698"/>
    </source>
</evidence>
<protein>
    <recommendedName>
        <fullName evidence="4">NADH-ubiquinone oxidoreductase chain 6</fullName>
        <ecNumber evidence="3">7.1.1.2</ecNumber>
    </recommendedName>
    <alternativeName>
        <fullName evidence="14">NADH dehydrogenase subunit 6</fullName>
    </alternativeName>
</protein>
<evidence type="ECO:0000256" key="7">
    <source>
        <dbReference type="ARBA" id="ARBA00022692"/>
    </source>
</evidence>
<organism evidence="17">
    <name type="scientific">Cortodera humeralis</name>
    <dbReference type="NCBI Taxonomy" id="1586472"/>
    <lineage>
        <taxon>Eukaryota</taxon>
        <taxon>Metazoa</taxon>
        <taxon>Ecdysozoa</taxon>
        <taxon>Arthropoda</taxon>
        <taxon>Hexapoda</taxon>
        <taxon>Insecta</taxon>
        <taxon>Pterygota</taxon>
        <taxon>Neoptera</taxon>
        <taxon>Endopterygota</taxon>
        <taxon>Coleoptera</taxon>
        <taxon>Polyphaga</taxon>
        <taxon>Cucujiformia</taxon>
        <taxon>Chrysomeloidea</taxon>
        <taxon>Cerambycidae</taxon>
        <taxon>Lepturinae</taxon>
        <taxon>Lepturini</taxon>
        <taxon>Cortodera</taxon>
    </lineage>
</organism>
<keyword evidence="5" id="KW-0813">Transport</keyword>
<keyword evidence="8" id="KW-1278">Translocase</keyword>
<keyword evidence="7 16" id="KW-0812">Transmembrane</keyword>
<dbReference type="EC" id="7.1.1.2" evidence="3"/>
<keyword evidence="6" id="KW-0679">Respiratory chain</keyword>
<reference evidence="17" key="1">
    <citation type="submission" date="2016-04" db="EMBL/GenBank/DDBJ databases">
        <title>Mitochondria of beetle species.</title>
        <authorList>
            <person name="Hunter A."/>
            <person name="Moriniere J."/>
            <person name="Tang P."/>
            <person name="Linard B."/>
            <person name="Crampton-Platt A."/>
            <person name="Vogler A.P."/>
        </authorList>
    </citation>
    <scope>NUCLEOTIDE SEQUENCE</scope>
</reference>
<dbReference type="GO" id="GO:0008137">
    <property type="term" value="F:NADH dehydrogenase (ubiquinone) activity"/>
    <property type="evidence" value="ECO:0007669"/>
    <property type="project" value="UniProtKB-EC"/>
</dbReference>
<dbReference type="PANTHER" id="PTHR11435:SF1">
    <property type="entry name" value="NADH-UBIQUINONE OXIDOREDUCTASE CHAIN 6"/>
    <property type="match status" value="1"/>
</dbReference>
<feature type="transmembrane region" description="Helical" evidence="16">
    <location>
        <begin position="44"/>
        <end position="67"/>
    </location>
</feature>
<feature type="transmembrane region" description="Helical" evidence="16">
    <location>
        <begin position="79"/>
        <end position="96"/>
    </location>
</feature>
<evidence type="ECO:0000256" key="6">
    <source>
        <dbReference type="ARBA" id="ARBA00022660"/>
    </source>
</evidence>
<evidence type="ECO:0000256" key="12">
    <source>
        <dbReference type="ARBA" id="ARBA00023128"/>
    </source>
</evidence>
<dbReference type="AlphaFoldDB" id="A0A343C196"/>
<evidence type="ECO:0000256" key="1">
    <source>
        <dbReference type="ARBA" id="ARBA00004225"/>
    </source>
</evidence>
<keyword evidence="11" id="KW-0520">NAD</keyword>
<geneLocation type="mitochondrion" evidence="17"/>
<evidence type="ECO:0000256" key="5">
    <source>
        <dbReference type="ARBA" id="ARBA00022448"/>
    </source>
</evidence>
<evidence type="ECO:0000256" key="9">
    <source>
        <dbReference type="ARBA" id="ARBA00022982"/>
    </source>
</evidence>
<dbReference type="GO" id="GO:0031966">
    <property type="term" value="C:mitochondrial membrane"/>
    <property type="evidence" value="ECO:0007669"/>
    <property type="project" value="UniProtKB-SubCell"/>
</dbReference>
<comment type="similarity">
    <text evidence="2">Belongs to the complex I subunit 6 family.</text>
</comment>
<comment type="subcellular location">
    <subcellularLocation>
        <location evidence="1">Mitochondrion membrane</location>
        <topology evidence="1">Multi-pass membrane protein</topology>
    </subcellularLocation>
</comment>
<gene>
    <name evidence="17" type="primary">nad6</name>
</gene>
<dbReference type="EMBL" id="KX087264">
    <property type="protein sequence ID" value="ARH53789.1"/>
    <property type="molecule type" value="Genomic_DNA"/>
</dbReference>
<evidence type="ECO:0000256" key="16">
    <source>
        <dbReference type="SAM" id="Phobius"/>
    </source>
</evidence>
<comment type="catalytic activity">
    <reaction evidence="15">
        <text>a ubiquinone + NADH + 5 H(+)(in) = a ubiquinol + NAD(+) + 4 H(+)(out)</text>
        <dbReference type="Rhea" id="RHEA:29091"/>
        <dbReference type="Rhea" id="RHEA-COMP:9565"/>
        <dbReference type="Rhea" id="RHEA-COMP:9566"/>
        <dbReference type="ChEBI" id="CHEBI:15378"/>
        <dbReference type="ChEBI" id="CHEBI:16389"/>
        <dbReference type="ChEBI" id="CHEBI:17976"/>
        <dbReference type="ChEBI" id="CHEBI:57540"/>
        <dbReference type="ChEBI" id="CHEBI:57945"/>
        <dbReference type="EC" id="7.1.1.2"/>
    </reaction>
</comment>
<evidence type="ECO:0000256" key="11">
    <source>
        <dbReference type="ARBA" id="ARBA00023027"/>
    </source>
</evidence>
<keyword evidence="13 16" id="KW-0472">Membrane</keyword>
<accession>A0A343C196</accession>
<feature type="transmembrane region" description="Helical" evidence="16">
    <location>
        <begin position="133"/>
        <end position="153"/>
    </location>
</feature>
<evidence type="ECO:0000256" key="15">
    <source>
        <dbReference type="ARBA" id="ARBA00049551"/>
    </source>
</evidence>
<evidence type="ECO:0000256" key="10">
    <source>
        <dbReference type="ARBA" id="ARBA00022989"/>
    </source>
</evidence>
<evidence type="ECO:0000256" key="4">
    <source>
        <dbReference type="ARBA" id="ARBA00021095"/>
    </source>
</evidence>
<evidence type="ECO:0000256" key="3">
    <source>
        <dbReference type="ARBA" id="ARBA00012944"/>
    </source>
</evidence>
<sequence length="164" mass="19334">MILLIMSISMLFLFLNHPLSFGLILLIQTILISLITGVMNLNFWFSYILFLIMIGGLLILFIYMTSIASNEKFKFSNKILNFIMLMILFNLTIYFTDSYLFSFNLDNFDLVNQNNFYQNNISMSKFLNWPNNLMIYLMILYLLITLIVVVKITKIKFGPLRQMN</sequence>
<name>A0A343C196_9CUCU</name>
<dbReference type="PANTHER" id="PTHR11435">
    <property type="entry name" value="NADH UBIQUINONE OXIDOREDUCTASE SUBUNIT ND6"/>
    <property type="match status" value="1"/>
</dbReference>
<evidence type="ECO:0000256" key="14">
    <source>
        <dbReference type="ARBA" id="ARBA00031019"/>
    </source>
</evidence>
<evidence type="ECO:0000313" key="17">
    <source>
        <dbReference type="EMBL" id="ARH53789.1"/>
    </source>
</evidence>
<keyword evidence="12 17" id="KW-0496">Mitochondrion</keyword>
<proteinExistence type="inferred from homology"/>
<feature type="transmembrane region" description="Helical" evidence="16">
    <location>
        <begin position="12"/>
        <end position="38"/>
    </location>
</feature>
<keyword evidence="9" id="KW-0249">Electron transport</keyword>
<evidence type="ECO:0000256" key="13">
    <source>
        <dbReference type="ARBA" id="ARBA00023136"/>
    </source>
</evidence>
<evidence type="ECO:0000256" key="8">
    <source>
        <dbReference type="ARBA" id="ARBA00022967"/>
    </source>
</evidence>
<dbReference type="InterPro" id="IPR050269">
    <property type="entry name" value="ComplexI_Subunit6"/>
</dbReference>
<keyword evidence="10 16" id="KW-1133">Transmembrane helix</keyword>